<dbReference type="AlphaFoldDB" id="K3YB47"/>
<dbReference type="InParanoid" id="K3YB47"/>
<evidence type="ECO:0000313" key="2">
    <source>
        <dbReference type="EnsemblPlants" id="KQK97059"/>
    </source>
</evidence>
<evidence type="ECO:0000256" key="1">
    <source>
        <dbReference type="SAM" id="MobiDB-lite"/>
    </source>
</evidence>
<dbReference type="Gramene" id="KQK97059">
    <property type="protein sequence ID" value="KQK97059"/>
    <property type="gene ID" value="SETIT_011441mg"/>
</dbReference>
<dbReference type="EnsemblPlants" id="KQK97059">
    <property type="protein sequence ID" value="KQK97059"/>
    <property type="gene ID" value="SETIT_011441mg"/>
</dbReference>
<proteinExistence type="predicted"/>
<keyword evidence="3" id="KW-1185">Reference proteome</keyword>
<sequence>MMVPVTTGPGHKSMVMMESSPPDLLSAHICVQTACRQQQTSSRTKQHVHPDSLGHTRTNHRRNLRHATHTNMVTRIASESGAITHADTDQCRCLNYWQ</sequence>
<dbReference type="HOGENOM" id="CLU_2337579_0_0_1"/>
<name>K3YB47_SETIT</name>
<dbReference type="EMBL" id="AGNK02004319">
    <property type="status" value="NOT_ANNOTATED_CDS"/>
    <property type="molecule type" value="Genomic_DNA"/>
</dbReference>
<organism evidence="2 3">
    <name type="scientific">Setaria italica</name>
    <name type="common">Foxtail millet</name>
    <name type="synonym">Panicum italicum</name>
    <dbReference type="NCBI Taxonomy" id="4555"/>
    <lineage>
        <taxon>Eukaryota</taxon>
        <taxon>Viridiplantae</taxon>
        <taxon>Streptophyta</taxon>
        <taxon>Embryophyta</taxon>
        <taxon>Tracheophyta</taxon>
        <taxon>Spermatophyta</taxon>
        <taxon>Magnoliopsida</taxon>
        <taxon>Liliopsida</taxon>
        <taxon>Poales</taxon>
        <taxon>Poaceae</taxon>
        <taxon>PACMAD clade</taxon>
        <taxon>Panicoideae</taxon>
        <taxon>Panicodae</taxon>
        <taxon>Paniceae</taxon>
        <taxon>Cenchrinae</taxon>
        <taxon>Setaria</taxon>
    </lineage>
</organism>
<reference evidence="3" key="1">
    <citation type="journal article" date="2012" name="Nat. Biotechnol.">
        <title>Reference genome sequence of the model plant Setaria.</title>
        <authorList>
            <person name="Bennetzen J.L."/>
            <person name="Schmutz J."/>
            <person name="Wang H."/>
            <person name="Percifield R."/>
            <person name="Hawkins J."/>
            <person name="Pontaroli A.C."/>
            <person name="Estep M."/>
            <person name="Feng L."/>
            <person name="Vaughn J.N."/>
            <person name="Grimwood J."/>
            <person name="Jenkins J."/>
            <person name="Barry K."/>
            <person name="Lindquist E."/>
            <person name="Hellsten U."/>
            <person name="Deshpande S."/>
            <person name="Wang X."/>
            <person name="Wu X."/>
            <person name="Mitros T."/>
            <person name="Triplett J."/>
            <person name="Yang X."/>
            <person name="Ye C.Y."/>
            <person name="Mauro-Herrera M."/>
            <person name="Wang L."/>
            <person name="Li P."/>
            <person name="Sharma M."/>
            <person name="Sharma R."/>
            <person name="Ronald P.C."/>
            <person name="Panaud O."/>
            <person name="Kellogg E.A."/>
            <person name="Brutnell T.P."/>
            <person name="Doust A.N."/>
            <person name="Tuskan G.A."/>
            <person name="Rokhsar D."/>
            <person name="Devos K.M."/>
        </authorList>
    </citation>
    <scope>NUCLEOTIDE SEQUENCE [LARGE SCALE GENOMIC DNA]</scope>
    <source>
        <strain evidence="3">cv. Yugu1</strain>
    </source>
</reference>
<feature type="region of interest" description="Disordered" evidence="1">
    <location>
        <begin position="36"/>
        <end position="58"/>
    </location>
</feature>
<reference evidence="2" key="2">
    <citation type="submission" date="2018-08" db="UniProtKB">
        <authorList>
            <consortium name="EnsemblPlants"/>
        </authorList>
    </citation>
    <scope>IDENTIFICATION</scope>
    <source>
        <strain evidence="2">Yugu1</strain>
    </source>
</reference>
<evidence type="ECO:0000313" key="3">
    <source>
        <dbReference type="Proteomes" id="UP000004995"/>
    </source>
</evidence>
<protein>
    <submittedName>
        <fullName evidence="2">Uncharacterized protein</fullName>
    </submittedName>
</protein>
<dbReference type="Proteomes" id="UP000004995">
    <property type="component" value="Unassembled WGS sequence"/>
</dbReference>
<accession>K3YB47</accession>